<comment type="caution">
    <text evidence="1">The sequence shown here is derived from an EMBL/GenBank/DDBJ whole genome shotgun (WGS) entry which is preliminary data.</text>
</comment>
<proteinExistence type="predicted"/>
<accession>A0A8H7A6U3</accession>
<name>A0A8H7A6U3_9EURO</name>
<dbReference type="Proteomes" id="UP000606974">
    <property type="component" value="Unassembled WGS sequence"/>
</dbReference>
<dbReference type="AlphaFoldDB" id="A0A8H7A6U3"/>
<sequence length="131" mass="14982">MYTEVADICQRQACDKAKAAHKPRPRTSHHKHALCAKPAHRLRIASTRQSQPSQVPEFDVKQLPDLPVYEPPLTLRFIPSKSLIQGLSQLDTFQRLLTPAIIDRIIESTNSYAKNAREINPIDEDDFESFY</sequence>
<protein>
    <submittedName>
        <fullName evidence="1">Uncharacterized protein</fullName>
    </submittedName>
</protein>
<evidence type="ECO:0000313" key="1">
    <source>
        <dbReference type="EMBL" id="KAF7502439.1"/>
    </source>
</evidence>
<dbReference type="EMBL" id="JAACFV010000252">
    <property type="protein sequence ID" value="KAF7502439.1"/>
    <property type="molecule type" value="Genomic_DNA"/>
</dbReference>
<reference evidence="1" key="1">
    <citation type="submission" date="2020-02" db="EMBL/GenBank/DDBJ databases">
        <authorList>
            <person name="Palmer J.M."/>
        </authorList>
    </citation>
    <scope>NUCLEOTIDE SEQUENCE</scope>
    <source>
        <strain evidence="1">EPUS1.4</strain>
        <tissue evidence="1">Thallus</tissue>
    </source>
</reference>
<keyword evidence="2" id="KW-1185">Reference proteome</keyword>
<gene>
    <name evidence="1" type="ORF">GJ744_005803</name>
</gene>
<evidence type="ECO:0000313" key="2">
    <source>
        <dbReference type="Proteomes" id="UP000606974"/>
    </source>
</evidence>
<organism evidence="1 2">
    <name type="scientific">Endocarpon pusillum</name>
    <dbReference type="NCBI Taxonomy" id="364733"/>
    <lineage>
        <taxon>Eukaryota</taxon>
        <taxon>Fungi</taxon>
        <taxon>Dikarya</taxon>
        <taxon>Ascomycota</taxon>
        <taxon>Pezizomycotina</taxon>
        <taxon>Eurotiomycetes</taxon>
        <taxon>Chaetothyriomycetidae</taxon>
        <taxon>Verrucariales</taxon>
        <taxon>Verrucariaceae</taxon>
        <taxon>Endocarpon</taxon>
    </lineage>
</organism>